<dbReference type="EMBL" id="KB446564">
    <property type="protein sequence ID" value="EME77888.1"/>
    <property type="molecule type" value="Genomic_DNA"/>
</dbReference>
<accession>M3AL59</accession>
<dbReference type="KEGG" id="pfj:MYCFIDRAFT_209210"/>
<dbReference type="HOGENOM" id="CLU_1441620_0_0_1"/>
<gene>
    <name evidence="1" type="ORF">MYCFIDRAFT_209210</name>
</gene>
<dbReference type="GeneID" id="19336758"/>
<reference evidence="1 2" key="1">
    <citation type="journal article" date="2012" name="PLoS Pathog.">
        <title>Diverse lifestyles and strategies of plant pathogenesis encoded in the genomes of eighteen Dothideomycetes fungi.</title>
        <authorList>
            <person name="Ohm R.A."/>
            <person name="Feau N."/>
            <person name="Henrissat B."/>
            <person name="Schoch C.L."/>
            <person name="Horwitz B.A."/>
            <person name="Barry K.W."/>
            <person name="Condon B.J."/>
            <person name="Copeland A.C."/>
            <person name="Dhillon B."/>
            <person name="Glaser F."/>
            <person name="Hesse C.N."/>
            <person name="Kosti I."/>
            <person name="LaButti K."/>
            <person name="Lindquist E.A."/>
            <person name="Lucas S."/>
            <person name="Salamov A.A."/>
            <person name="Bradshaw R.E."/>
            <person name="Ciuffetti L."/>
            <person name="Hamelin R.C."/>
            <person name="Kema G.H.J."/>
            <person name="Lawrence C."/>
            <person name="Scott J.A."/>
            <person name="Spatafora J.W."/>
            <person name="Turgeon B.G."/>
            <person name="de Wit P.J.G.M."/>
            <person name="Zhong S."/>
            <person name="Goodwin S.B."/>
            <person name="Grigoriev I.V."/>
        </authorList>
    </citation>
    <scope>NUCLEOTIDE SEQUENCE [LARGE SCALE GENOMIC DNA]</scope>
    <source>
        <strain evidence="1 2">CIRAD86</strain>
    </source>
</reference>
<proteinExistence type="predicted"/>
<dbReference type="VEuPathDB" id="FungiDB:MYCFIDRAFT_209210"/>
<dbReference type="AlphaFoldDB" id="M3AL59"/>
<dbReference type="Proteomes" id="UP000016932">
    <property type="component" value="Unassembled WGS sequence"/>
</dbReference>
<evidence type="ECO:0000313" key="2">
    <source>
        <dbReference type="Proteomes" id="UP000016932"/>
    </source>
</evidence>
<organism evidence="1 2">
    <name type="scientific">Pseudocercospora fijiensis (strain CIRAD86)</name>
    <name type="common">Black leaf streak disease fungus</name>
    <name type="synonym">Mycosphaerella fijiensis</name>
    <dbReference type="NCBI Taxonomy" id="383855"/>
    <lineage>
        <taxon>Eukaryota</taxon>
        <taxon>Fungi</taxon>
        <taxon>Dikarya</taxon>
        <taxon>Ascomycota</taxon>
        <taxon>Pezizomycotina</taxon>
        <taxon>Dothideomycetes</taxon>
        <taxon>Dothideomycetidae</taxon>
        <taxon>Mycosphaerellales</taxon>
        <taxon>Mycosphaerellaceae</taxon>
        <taxon>Pseudocercospora</taxon>
    </lineage>
</organism>
<keyword evidence="2" id="KW-1185">Reference proteome</keyword>
<dbReference type="RefSeq" id="XP_007931639.1">
    <property type="nucleotide sequence ID" value="XM_007933448.1"/>
</dbReference>
<sequence>MLSAVSGLSEKNGRMRGMQLPLIITSQPKPQFSAQLVSQKTFLLFFLLPRHHPLAPLSPASNGIVTDPASSERVKKIQNRSARKLCKVWQLHPRQKLLLERFKIEICGHDTLIQVAWSFMLCSLGYRLRKEKGDSDVVVKGQESLRPWRTTAHNRVYHQSCPLVTPKVGTPANGSSLSGLNSHANAIR</sequence>
<evidence type="ECO:0000313" key="1">
    <source>
        <dbReference type="EMBL" id="EME77888.1"/>
    </source>
</evidence>
<name>M3AL59_PSEFD</name>
<protein>
    <submittedName>
        <fullName evidence="1">Uncharacterized protein</fullName>
    </submittedName>
</protein>